<evidence type="ECO:0000313" key="4">
    <source>
        <dbReference type="Proteomes" id="UP000245207"/>
    </source>
</evidence>
<gene>
    <name evidence="3" type="ORF">CTI12_AA182710</name>
</gene>
<keyword evidence="3" id="KW-0808">Transferase</keyword>
<dbReference type="SUPFAM" id="SSF53784">
    <property type="entry name" value="Phosphofructokinase"/>
    <property type="match status" value="1"/>
</dbReference>
<dbReference type="InterPro" id="IPR035966">
    <property type="entry name" value="PKF_sf"/>
</dbReference>
<dbReference type="OrthoDB" id="1909326at2759"/>
<dbReference type="Gene3D" id="3.40.50.450">
    <property type="match status" value="1"/>
</dbReference>
<dbReference type="GO" id="GO:0009749">
    <property type="term" value="P:response to glucose"/>
    <property type="evidence" value="ECO:0007669"/>
    <property type="project" value="TreeGrafter"/>
</dbReference>
<dbReference type="GO" id="GO:0003872">
    <property type="term" value="F:6-phosphofructokinase activity"/>
    <property type="evidence" value="ECO:0007669"/>
    <property type="project" value="InterPro"/>
</dbReference>
<comment type="caution">
    <text evidence="3">The sequence shown here is derived from an EMBL/GenBank/DDBJ whole genome shotgun (WGS) entry which is preliminary data.</text>
</comment>
<protein>
    <submittedName>
        <fullName evidence="3">Pyrophosphate-fructose-6-phosphate-phosphotransferase alpha1</fullName>
    </submittedName>
</protein>
<organism evidence="3 4">
    <name type="scientific">Artemisia annua</name>
    <name type="common">Sweet wormwood</name>
    <dbReference type="NCBI Taxonomy" id="35608"/>
    <lineage>
        <taxon>Eukaryota</taxon>
        <taxon>Viridiplantae</taxon>
        <taxon>Streptophyta</taxon>
        <taxon>Embryophyta</taxon>
        <taxon>Tracheophyta</taxon>
        <taxon>Spermatophyta</taxon>
        <taxon>Magnoliopsida</taxon>
        <taxon>eudicotyledons</taxon>
        <taxon>Gunneridae</taxon>
        <taxon>Pentapetalae</taxon>
        <taxon>asterids</taxon>
        <taxon>campanulids</taxon>
        <taxon>Asterales</taxon>
        <taxon>Asteraceae</taxon>
        <taxon>Asteroideae</taxon>
        <taxon>Anthemideae</taxon>
        <taxon>Artemisiinae</taxon>
        <taxon>Artemisia</taxon>
    </lineage>
</organism>
<reference evidence="3 4" key="1">
    <citation type="journal article" date="2018" name="Mol. Plant">
        <title>The genome of Artemisia annua provides insight into the evolution of Asteraceae family and artemisinin biosynthesis.</title>
        <authorList>
            <person name="Shen Q."/>
            <person name="Zhang L."/>
            <person name="Liao Z."/>
            <person name="Wang S."/>
            <person name="Yan T."/>
            <person name="Shi P."/>
            <person name="Liu M."/>
            <person name="Fu X."/>
            <person name="Pan Q."/>
            <person name="Wang Y."/>
            <person name="Lv Z."/>
            <person name="Lu X."/>
            <person name="Zhang F."/>
            <person name="Jiang W."/>
            <person name="Ma Y."/>
            <person name="Chen M."/>
            <person name="Hao X."/>
            <person name="Li L."/>
            <person name="Tang Y."/>
            <person name="Lv G."/>
            <person name="Zhou Y."/>
            <person name="Sun X."/>
            <person name="Brodelius P.E."/>
            <person name="Rose J.K.C."/>
            <person name="Tang K."/>
        </authorList>
    </citation>
    <scope>NUCLEOTIDE SEQUENCE [LARGE SCALE GENOMIC DNA]</scope>
    <source>
        <strain evidence="4">cv. Huhao1</strain>
        <tissue evidence="3">Leaf</tissue>
    </source>
</reference>
<sequence length="153" mass="17233">MYKDKLENTAFGSKLVATAEYDKLVTKYGLLVKKRMEIEIQLVQKSGFVARIHHRIEVIAEFKPVEHPTDPFDMDQPIHCPLPETSILNRQSPGGHNVVWGLHEALKIHNSKSTLLGFFGGSEGLFAQRTLEMTNDVLATYKNQGDLQVKTLS</sequence>
<dbReference type="AlphaFoldDB" id="A0A2U1NNB0"/>
<dbReference type="PANTHER" id="PTHR43650:SF20">
    <property type="entry name" value="PYROPHOSPHATE--FRUCTOSE 6-PHOSPHATE 1-PHOSPHOTRANSFERASE SUBUNIT ALPHA"/>
    <property type="match status" value="1"/>
</dbReference>
<dbReference type="EMBL" id="PKPP01002481">
    <property type="protein sequence ID" value="PWA74981.1"/>
    <property type="molecule type" value="Genomic_DNA"/>
</dbReference>
<dbReference type="STRING" id="35608.A0A2U1NNB0"/>
<keyword evidence="2" id="KW-0324">Glycolysis</keyword>
<name>A0A2U1NNB0_ARTAN</name>
<dbReference type="GO" id="GO:0047334">
    <property type="term" value="F:diphosphate-fructose-6-phosphate 1-phosphotransferase activity"/>
    <property type="evidence" value="ECO:0007669"/>
    <property type="project" value="TreeGrafter"/>
</dbReference>
<dbReference type="GO" id="GO:0005829">
    <property type="term" value="C:cytosol"/>
    <property type="evidence" value="ECO:0007669"/>
    <property type="project" value="TreeGrafter"/>
</dbReference>
<proteinExistence type="predicted"/>
<dbReference type="Proteomes" id="UP000245207">
    <property type="component" value="Unassembled WGS sequence"/>
</dbReference>
<evidence type="ECO:0000313" key="3">
    <source>
        <dbReference type="EMBL" id="PWA74981.1"/>
    </source>
</evidence>
<evidence type="ECO:0000256" key="1">
    <source>
        <dbReference type="ARBA" id="ARBA00022490"/>
    </source>
</evidence>
<dbReference type="GO" id="GO:0015979">
    <property type="term" value="P:photosynthesis"/>
    <property type="evidence" value="ECO:0007669"/>
    <property type="project" value="TreeGrafter"/>
</dbReference>
<keyword evidence="1" id="KW-0963">Cytoplasm</keyword>
<accession>A0A2U1NNB0</accession>
<dbReference type="PANTHER" id="PTHR43650">
    <property type="entry name" value="PYROPHOSPHATE--FRUCTOSE 6-PHOSPHATE 1-PHOSPHOTRANSFERASE"/>
    <property type="match status" value="1"/>
</dbReference>
<evidence type="ECO:0000256" key="2">
    <source>
        <dbReference type="ARBA" id="ARBA00023152"/>
    </source>
</evidence>
<keyword evidence="4" id="KW-1185">Reference proteome</keyword>